<evidence type="ECO:0000313" key="3">
    <source>
        <dbReference type="Proteomes" id="UP000295573"/>
    </source>
</evidence>
<keyword evidence="3" id="KW-1185">Reference proteome</keyword>
<accession>A0A4R2ISS4</accession>
<protein>
    <submittedName>
        <fullName evidence="2">Flp pilus assembly protein CpaB</fullName>
    </submittedName>
</protein>
<dbReference type="Proteomes" id="UP000295573">
    <property type="component" value="Unassembled WGS sequence"/>
</dbReference>
<evidence type="ECO:0000313" key="2">
    <source>
        <dbReference type="EMBL" id="TCO48473.1"/>
    </source>
</evidence>
<organism evidence="2 3">
    <name type="scientific">Kribbella antiqua</name>
    <dbReference type="NCBI Taxonomy" id="2512217"/>
    <lineage>
        <taxon>Bacteria</taxon>
        <taxon>Bacillati</taxon>
        <taxon>Actinomycetota</taxon>
        <taxon>Actinomycetes</taxon>
        <taxon>Propionibacteriales</taxon>
        <taxon>Kribbellaceae</taxon>
        <taxon>Kribbella</taxon>
    </lineage>
</organism>
<dbReference type="CDD" id="cd11614">
    <property type="entry name" value="SAF_CpaB_FlgA_like"/>
    <property type="match status" value="1"/>
</dbReference>
<dbReference type="EMBL" id="SLWR01000004">
    <property type="protein sequence ID" value="TCO48473.1"/>
    <property type="molecule type" value="Genomic_DNA"/>
</dbReference>
<dbReference type="SMART" id="SM00858">
    <property type="entry name" value="SAF"/>
    <property type="match status" value="1"/>
</dbReference>
<dbReference type="AlphaFoldDB" id="A0A4R2ISS4"/>
<name>A0A4R2ISS4_9ACTN</name>
<feature type="domain" description="SAF" evidence="1">
    <location>
        <begin position="45"/>
        <end position="107"/>
    </location>
</feature>
<reference evidence="2 3" key="1">
    <citation type="journal article" date="2015" name="Stand. Genomic Sci.">
        <title>Genomic Encyclopedia of Bacterial and Archaeal Type Strains, Phase III: the genomes of soil and plant-associated and newly described type strains.</title>
        <authorList>
            <person name="Whitman W.B."/>
            <person name="Woyke T."/>
            <person name="Klenk H.P."/>
            <person name="Zhou Y."/>
            <person name="Lilburn T.G."/>
            <person name="Beck B.J."/>
            <person name="De Vos P."/>
            <person name="Vandamme P."/>
            <person name="Eisen J.A."/>
            <person name="Garrity G."/>
            <person name="Hugenholtz P."/>
            <person name="Kyrpides N.C."/>
        </authorList>
    </citation>
    <scope>NUCLEOTIDE SEQUENCE [LARGE SCALE GENOMIC DNA]</scope>
    <source>
        <strain evidence="2 3">VKM Ac-2541</strain>
    </source>
</reference>
<evidence type="ECO:0000259" key="1">
    <source>
        <dbReference type="SMART" id="SM00858"/>
    </source>
</evidence>
<gene>
    <name evidence="2" type="ORF">EV646_104293</name>
</gene>
<comment type="caution">
    <text evidence="2">The sequence shown here is derived from an EMBL/GenBank/DDBJ whole genome shotgun (WGS) entry which is preliminary data.</text>
</comment>
<proteinExistence type="predicted"/>
<sequence>MKTPFPFRELLRFARWHRRLLAGLAAAAAVYLGLVALSPPPPPTVAVLAAARDLAGGAVPADSDLRTLDLPSGLVPDGALKPGADLKARVLSGPVRSGEPLTDARFLAPPSVPAGSVAYPLRIDDAEISALLRVGDRINLYAGSSTPADSGTLLASAVRVVALPASRTTTSGALIVVATSPETASRLAQATTNSRITVALTPDTS</sequence>
<dbReference type="RefSeq" id="WP_241995912.1">
    <property type="nucleotide sequence ID" value="NZ_SLWR01000004.1"/>
</dbReference>
<dbReference type="InterPro" id="IPR013974">
    <property type="entry name" value="SAF"/>
</dbReference>